<evidence type="ECO:0000256" key="10">
    <source>
        <dbReference type="SAM" id="SignalP"/>
    </source>
</evidence>
<dbReference type="PANTHER" id="PTHR33446">
    <property type="entry name" value="PROTEIN TONB-RELATED"/>
    <property type="match status" value="1"/>
</dbReference>
<evidence type="ECO:0000313" key="12">
    <source>
        <dbReference type="EMBL" id="QWG03368.1"/>
    </source>
</evidence>
<evidence type="ECO:0000256" key="4">
    <source>
        <dbReference type="ARBA" id="ARBA00022475"/>
    </source>
</evidence>
<proteinExistence type="inferred from homology"/>
<evidence type="ECO:0000256" key="5">
    <source>
        <dbReference type="ARBA" id="ARBA00022519"/>
    </source>
</evidence>
<dbReference type="GO" id="GO:0015031">
    <property type="term" value="P:protein transport"/>
    <property type="evidence" value="ECO:0007669"/>
    <property type="project" value="UniProtKB-KW"/>
</dbReference>
<dbReference type="SUPFAM" id="SSF74653">
    <property type="entry name" value="TolA/TonB C-terminal domain"/>
    <property type="match status" value="1"/>
</dbReference>
<evidence type="ECO:0000256" key="9">
    <source>
        <dbReference type="ARBA" id="ARBA00023136"/>
    </source>
</evidence>
<dbReference type="InterPro" id="IPR037682">
    <property type="entry name" value="TonB_C"/>
</dbReference>
<dbReference type="NCBIfam" id="TIGR01352">
    <property type="entry name" value="tonB_Cterm"/>
    <property type="match status" value="1"/>
</dbReference>
<evidence type="ECO:0000256" key="8">
    <source>
        <dbReference type="ARBA" id="ARBA00022989"/>
    </source>
</evidence>
<dbReference type="GO" id="GO:0031992">
    <property type="term" value="F:energy transducer activity"/>
    <property type="evidence" value="ECO:0007669"/>
    <property type="project" value="TreeGrafter"/>
</dbReference>
<evidence type="ECO:0000256" key="7">
    <source>
        <dbReference type="ARBA" id="ARBA00022927"/>
    </source>
</evidence>
<reference evidence="12 13" key="1">
    <citation type="submission" date="2021-05" db="EMBL/GenBank/DDBJ databases">
        <title>Comparative genomic studies on the polysaccharide-degrading batcterial strains of the Flammeovirga genus.</title>
        <authorList>
            <person name="Zewei F."/>
            <person name="Zheng Z."/>
            <person name="Yu L."/>
            <person name="Ruyue G."/>
            <person name="Yanhong M."/>
            <person name="Yuanyuan C."/>
            <person name="Jingyan G."/>
            <person name="Wenjun H."/>
        </authorList>
    </citation>
    <scope>NUCLEOTIDE SEQUENCE [LARGE SCALE GENOMIC DNA]</scope>
    <source>
        <strain evidence="12 13">NBRC:100898</strain>
    </source>
</reference>
<dbReference type="RefSeq" id="WP_169663979.1">
    <property type="nucleotide sequence ID" value="NZ_CP076132.1"/>
</dbReference>
<comment type="similarity">
    <text evidence="2">Belongs to the TonB family.</text>
</comment>
<keyword evidence="8" id="KW-1133">Transmembrane helix</keyword>
<dbReference type="KEGG" id="fya:KMW28_07220"/>
<accession>A0AAX1NCI2</accession>
<dbReference type="AlphaFoldDB" id="A0AAX1NCI2"/>
<keyword evidence="13" id="KW-1185">Reference proteome</keyword>
<feature type="chain" id="PRO_5043858439" evidence="10">
    <location>
        <begin position="24"/>
        <end position="134"/>
    </location>
</feature>
<name>A0AAX1NCI2_9BACT</name>
<keyword evidence="9" id="KW-0472">Membrane</keyword>
<evidence type="ECO:0000256" key="3">
    <source>
        <dbReference type="ARBA" id="ARBA00022448"/>
    </source>
</evidence>
<evidence type="ECO:0000256" key="2">
    <source>
        <dbReference type="ARBA" id="ARBA00006555"/>
    </source>
</evidence>
<gene>
    <name evidence="12" type="ORF">KMW28_07220</name>
</gene>
<protein>
    <submittedName>
        <fullName evidence="12">TonB family protein</fullName>
    </submittedName>
</protein>
<dbReference type="PANTHER" id="PTHR33446:SF2">
    <property type="entry name" value="PROTEIN TONB"/>
    <property type="match status" value="1"/>
</dbReference>
<feature type="domain" description="TonB C-terminal" evidence="11">
    <location>
        <begin position="38"/>
        <end position="134"/>
    </location>
</feature>
<keyword evidence="5" id="KW-0997">Cell inner membrane</keyword>
<dbReference type="Gene3D" id="3.30.1150.10">
    <property type="match status" value="1"/>
</dbReference>
<sequence>MKKLNILSALLFTFALFLNSATAENHPEDDKPLFSYKQAKVINYEEAMRLVEYPEIGKNLAIEGTVKVRVYVSAEGTVEKYTIMEGSDTRLASAVDNAVKSLEFEPTVVINNTTGDAEAVPSWVVIPFNFSLNF</sequence>
<dbReference type="GO" id="GO:0055085">
    <property type="term" value="P:transmembrane transport"/>
    <property type="evidence" value="ECO:0007669"/>
    <property type="project" value="InterPro"/>
</dbReference>
<dbReference type="EMBL" id="CP076132">
    <property type="protein sequence ID" value="QWG03368.1"/>
    <property type="molecule type" value="Genomic_DNA"/>
</dbReference>
<dbReference type="InterPro" id="IPR051045">
    <property type="entry name" value="TonB-dependent_transducer"/>
</dbReference>
<evidence type="ECO:0000259" key="11">
    <source>
        <dbReference type="PROSITE" id="PS52015"/>
    </source>
</evidence>
<dbReference type="InterPro" id="IPR006260">
    <property type="entry name" value="TonB/TolA_C"/>
</dbReference>
<dbReference type="GO" id="GO:0098797">
    <property type="term" value="C:plasma membrane protein complex"/>
    <property type="evidence" value="ECO:0007669"/>
    <property type="project" value="TreeGrafter"/>
</dbReference>
<dbReference type="Proteomes" id="UP000678679">
    <property type="component" value="Chromosome 1"/>
</dbReference>
<comment type="subcellular location">
    <subcellularLocation>
        <location evidence="1">Cell inner membrane</location>
        <topology evidence="1">Single-pass membrane protein</topology>
        <orientation evidence="1">Periplasmic side</orientation>
    </subcellularLocation>
</comment>
<dbReference type="PROSITE" id="PS52015">
    <property type="entry name" value="TONB_CTD"/>
    <property type="match status" value="1"/>
</dbReference>
<keyword evidence="10" id="KW-0732">Signal</keyword>
<keyword evidence="3" id="KW-0813">Transport</keyword>
<feature type="signal peptide" evidence="10">
    <location>
        <begin position="1"/>
        <end position="23"/>
    </location>
</feature>
<organism evidence="12 13">
    <name type="scientific">Flammeovirga yaeyamensis</name>
    <dbReference type="NCBI Taxonomy" id="367791"/>
    <lineage>
        <taxon>Bacteria</taxon>
        <taxon>Pseudomonadati</taxon>
        <taxon>Bacteroidota</taxon>
        <taxon>Cytophagia</taxon>
        <taxon>Cytophagales</taxon>
        <taxon>Flammeovirgaceae</taxon>
        <taxon>Flammeovirga</taxon>
    </lineage>
</organism>
<evidence type="ECO:0000256" key="1">
    <source>
        <dbReference type="ARBA" id="ARBA00004383"/>
    </source>
</evidence>
<keyword evidence="7" id="KW-0653">Protein transport</keyword>
<keyword evidence="6" id="KW-0812">Transmembrane</keyword>
<evidence type="ECO:0000256" key="6">
    <source>
        <dbReference type="ARBA" id="ARBA00022692"/>
    </source>
</evidence>
<evidence type="ECO:0000313" key="13">
    <source>
        <dbReference type="Proteomes" id="UP000678679"/>
    </source>
</evidence>
<dbReference type="Pfam" id="PF03544">
    <property type="entry name" value="TonB_C"/>
    <property type="match status" value="1"/>
</dbReference>
<keyword evidence="4" id="KW-1003">Cell membrane</keyword>